<dbReference type="EMBL" id="SWBM01000006">
    <property type="protein sequence ID" value="TKC15119.1"/>
    <property type="molecule type" value="Genomic_DNA"/>
</dbReference>
<dbReference type="RefSeq" id="WP_136833201.1">
    <property type="nucleotide sequence ID" value="NZ_SWBM01000006.1"/>
</dbReference>
<organism evidence="1 2">
    <name type="scientific">Robertmurraya kyonggiensis</name>
    <dbReference type="NCBI Taxonomy" id="1037680"/>
    <lineage>
        <taxon>Bacteria</taxon>
        <taxon>Bacillati</taxon>
        <taxon>Bacillota</taxon>
        <taxon>Bacilli</taxon>
        <taxon>Bacillales</taxon>
        <taxon>Bacillaceae</taxon>
        <taxon>Robertmurraya</taxon>
    </lineage>
</organism>
<comment type="caution">
    <text evidence="1">The sequence shown here is derived from an EMBL/GenBank/DDBJ whole genome shotgun (WGS) entry which is preliminary data.</text>
</comment>
<proteinExistence type="predicted"/>
<dbReference type="AlphaFoldDB" id="A0A4U1CYK0"/>
<evidence type="ECO:0000313" key="2">
    <source>
        <dbReference type="Proteomes" id="UP000307756"/>
    </source>
</evidence>
<keyword evidence="2" id="KW-1185">Reference proteome</keyword>
<protein>
    <submittedName>
        <fullName evidence="1">Uncharacterized protein</fullName>
    </submittedName>
</protein>
<sequence>MQKYSKLELLKNKIQEESKGFWAALMEPHYRYVEIELPYYDYLRGNVLIEDIFEITEDCPTSLNLVSLISLLYIQFLSQIKKGVTTVNNRKQGLDLLTISHKLINLKESIYGPKFVEKIKIEQFNQLTPNSWGLEEYEEEVERKISKAEKNAYLTIRMKSNQIYRGEILIHDLCNVNEEFDLTLEEIISLLYIDFIRKIKAEGNDERIMKSIVSAYEYYN</sequence>
<accession>A0A4U1CYK0</accession>
<reference evidence="1 2" key="1">
    <citation type="journal article" date="2011" name="J. Microbiol.">
        <title>Bacillus kyonggiensis sp. nov., isolated from soil of a lettuce field.</title>
        <authorList>
            <person name="Dong K."/>
            <person name="Lee S."/>
        </authorList>
    </citation>
    <scope>NUCLEOTIDE SEQUENCE [LARGE SCALE GENOMIC DNA]</scope>
    <source>
        <strain evidence="1 2">NB22</strain>
    </source>
</reference>
<gene>
    <name evidence="1" type="ORF">FA727_19715</name>
</gene>
<dbReference type="OrthoDB" id="2866249at2"/>
<evidence type="ECO:0000313" key="1">
    <source>
        <dbReference type="EMBL" id="TKC15119.1"/>
    </source>
</evidence>
<dbReference type="Proteomes" id="UP000307756">
    <property type="component" value="Unassembled WGS sequence"/>
</dbReference>
<name>A0A4U1CYK0_9BACI</name>